<name>A0A699XBJ6_TANCI</name>
<accession>A0A699XBJ6</accession>
<gene>
    <name evidence="1" type="ORF">Tci_929471</name>
</gene>
<dbReference type="EMBL" id="BKCJ011841802">
    <property type="protein sequence ID" value="GFD57502.1"/>
    <property type="molecule type" value="Genomic_DNA"/>
</dbReference>
<sequence length="66" mass="7045">EVAVVVNPEGIGPKQALVFEQRSGLGVGRYFEDALVVGIRHVEVARGVDGRAARAGRVVKQLHVLV</sequence>
<dbReference type="AlphaFoldDB" id="A0A699XBJ6"/>
<comment type="caution">
    <text evidence="1">The sequence shown here is derived from an EMBL/GenBank/DDBJ whole genome shotgun (WGS) entry which is preliminary data.</text>
</comment>
<protein>
    <submittedName>
        <fullName evidence="1">Uncharacterized protein</fullName>
    </submittedName>
</protein>
<feature type="non-terminal residue" evidence="1">
    <location>
        <position position="1"/>
    </location>
</feature>
<organism evidence="1">
    <name type="scientific">Tanacetum cinerariifolium</name>
    <name type="common">Dalmatian daisy</name>
    <name type="synonym">Chrysanthemum cinerariifolium</name>
    <dbReference type="NCBI Taxonomy" id="118510"/>
    <lineage>
        <taxon>Eukaryota</taxon>
        <taxon>Viridiplantae</taxon>
        <taxon>Streptophyta</taxon>
        <taxon>Embryophyta</taxon>
        <taxon>Tracheophyta</taxon>
        <taxon>Spermatophyta</taxon>
        <taxon>Magnoliopsida</taxon>
        <taxon>eudicotyledons</taxon>
        <taxon>Gunneridae</taxon>
        <taxon>Pentapetalae</taxon>
        <taxon>asterids</taxon>
        <taxon>campanulids</taxon>
        <taxon>Asterales</taxon>
        <taxon>Asteraceae</taxon>
        <taxon>Asteroideae</taxon>
        <taxon>Anthemideae</taxon>
        <taxon>Anthemidinae</taxon>
        <taxon>Tanacetum</taxon>
    </lineage>
</organism>
<reference evidence="1" key="1">
    <citation type="journal article" date="2019" name="Sci. Rep.">
        <title>Draft genome of Tanacetum cinerariifolium, the natural source of mosquito coil.</title>
        <authorList>
            <person name="Yamashiro T."/>
            <person name="Shiraishi A."/>
            <person name="Satake H."/>
            <person name="Nakayama K."/>
        </authorList>
    </citation>
    <scope>NUCLEOTIDE SEQUENCE</scope>
</reference>
<proteinExistence type="predicted"/>
<evidence type="ECO:0000313" key="1">
    <source>
        <dbReference type="EMBL" id="GFD57502.1"/>
    </source>
</evidence>